<evidence type="ECO:0000256" key="1">
    <source>
        <dbReference type="SAM" id="MobiDB-lite"/>
    </source>
</evidence>
<evidence type="ECO:0000313" key="3">
    <source>
        <dbReference type="EMBL" id="MDT0548673.1"/>
    </source>
</evidence>
<dbReference type="Gene3D" id="3.30.1330.40">
    <property type="entry name" value="RutC-like"/>
    <property type="match status" value="1"/>
</dbReference>
<feature type="compositionally biased region" description="Basic and acidic residues" evidence="1">
    <location>
        <begin position="1"/>
        <end position="14"/>
    </location>
</feature>
<protein>
    <submittedName>
        <fullName evidence="3">RidA family protein</fullName>
    </submittedName>
</protein>
<name>A0ABU2XRX9_9ACTN</name>
<dbReference type="RefSeq" id="WP_311729239.1">
    <property type="nucleotide sequence ID" value="NZ_JAVRFD010000028.1"/>
</dbReference>
<dbReference type="InterPro" id="IPR035959">
    <property type="entry name" value="RutC-like_sf"/>
</dbReference>
<evidence type="ECO:0000259" key="2">
    <source>
        <dbReference type="Pfam" id="PF14588"/>
    </source>
</evidence>
<dbReference type="PANTHER" id="PTHR43760:SF1">
    <property type="entry name" value="ENDORIBONUCLEASE L-PSP_CHORISMATE MUTASE-LIKE DOMAIN-CONTAINING PROTEIN"/>
    <property type="match status" value="1"/>
</dbReference>
<organism evidence="3 4">
    <name type="scientific">Streptomyces lonegramiae</name>
    <dbReference type="NCBI Taxonomy" id="3075524"/>
    <lineage>
        <taxon>Bacteria</taxon>
        <taxon>Bacillati</taxon>
        <taxon>Actinomycetota</taxon>
        <taxon>Actinomycetes</taxon>
        <taxon>Kitasatosporales</taxon>
        <taxon>Streptomycetaceae</taxon>
        <taxon>Streptomyces</taxon>
    </lineage>
</organism>
<dbReference type="PANTHER" id="PTHR43760">
    <property type="entry name" value="ENDORIBONUCLEASE-RELATED"/>
    <property type="match status" value="1"/>
</dbReference>
<proteinExistence type="predicted"/>
<feature type="domain" description="Endoribonuclease L-PSP/chorismate mutase-like" evidence="2">
    <location>
        <begin position="6"/>
        <end position="139"/>
    </location>
</feature>
<keyword evidence="4" id="KW-1185">Reference proteome</keyword>
<comment type="caution">
    <text evidence="3">The sequence shown here is derived from an EMBL/GenBank/DDBJ whole genome shotgun (WGS) entry which is preliminary data.</text>
</comment>
<sequence length="154" mass="16351">MSDIHTRLEDRGLRLPEPPKPNGNYIPFARSGRQILVAGQTCLTDGVLQYEGVVGVDITVPEAQQAAALCALNALAIAGLACDGDFDRLRALKVTGFVRCGTDFADTPLVMDGASDVLVLALGERGRHVRAAVGAAALPRRAPVEIETLFEVEQ</sequence>
<accession>A0ABU2XRX9</accession>
<dbReference type="Proteomes" id="UP001180754">
    <property type="component" value="Unassembled WGS sequence"/>
</dbReference>
<dbReference type="SUPFAM" id="SSF55298">
    <property type="entry name" value="YjgF-like"/>
    <property type="match status" value="1"/>
</dbReference>
<feature type="region of interest" description="Disordered" evidence="1">
    <location>
        <begin position="1"/>
        <end position="21"/>
    </location>
</feature>
<dbReference type="Pfam" id="PF14588">
    <property type="entry name" value="YjgF_endoribonc"/>
    <property type="match status" value="1"/>
</dbReference>
<reference evidence="3" key="1">
    <citation type="submission" date="2024-05" db="EMBL/GenBank/DDBJ databases">
        <title>30 novel species of actinomycetes from the DSMZ collection.</title>
        <authorList>
            <person name="Nouioui I."/>
        </authorList>
    </citation>
    <scope>NUCLEOTIDE SEQUENCE</scope>
    <source>
        <strain evidence="3">DSM 41529</strain>
    </source>
</reference>
<evidence type="ECO:0000313" key="4">
    <source>
        <dbReference type="Proteomes" id="UP001180754"/>
    </source>
</evidence>
<gene>
    <name evidence="3" type="ORF">RND15_39240</name>
</gene>
<dbReference type="CDD" id="cd02199">
    <property type="entry name" value="YjgF_YER057c_UK114_like_1"/>
    <property type="match status" value="1"/>
</dbReference>
<dbReference type="InterPro" id="IPR013813">
    <property type="entry name" value="Endoribo_LPSP/chorism_mut-like"/>
</dbReference>
<dbReference type="EMBL" id="JAVRFD010000028">
    <property type="protein sequence ID" value="MDT0548673.1"/>
    <property type="molecule type" value="Genomic_DNA"/>
</dbReference>